<feature type="transmembrane region" description="Helical" evidence="7">
    <location>
        <begin position="101"/>
        <end position="122"/>
    </location>
</feature>
<dbReference type="AlphaFoldDB" id="A0A3B3QJX2"/>
<dbReference type="STRING" id="1676925.ENSPKIP00000006134"/>
<keyword evidence="4 7" id="KW-0472">Membrane</keyword>
<comment type="similarity">
    <text evidence="6">Belongs to the TPT transporter family. SLC35E subfamily.</text>
</comment>
<feature type="transmembrane region" description="Helical" evidence="7">
    <location>
        <begin position="77"/>
        <end position="95"/>
    </location>
</feature>
<dbReference type="Ensembl" id="ENSPKIT00000030155.1">
    <property type="protein sequence ID" value="ENSPKIP00000006134.1"/>
    <property type="gene ID" value="ENSPKIG00000022538.1"/>
</dbReference>
<dbReference type="InterPro" id="IPR037185">
    <property type="entry name" value="EmrE-like"/>
</dbReference>
<feature type="transmembrane region" description="Helical" evidence="7">
    <location>
        <begin position="251"/>
        <end position="272"/>
    </location>
</feature>
<evidence type="ECO:0000256" key="1">
    <source>
        <dbReference type="ARBA" id="ARBA00004141"/>
    </source>
</evidence>
<feature type="transmembrane region" description="Helical" evidence="7">
    <location>
        <begin position="153"/>
        <end position="175"/>
    </location>
</feature>
<comment type="subcellular location">
    <subcellularLocation>
        <location evidence="1">Membrane</location>
        <topology evidence="1">Multi-pass membrane protein</topology>
    </subcellularLocation>
</comment>
<evidence type="ECO:0000256" key="3">
    <source>
        <dbReference type="ARBA" id="ARBA00022989"/>
    </source>
</evidence>
<comment type="function">
    <text evidence="5">Putative transporter.</text>
</comment>
<evidence type="ECO:0000313" key="10">
    <source>
        <dbReference type="Proteomes" id="UP000261540"/>
    </source>
</evidence>
<keyword evidence="3 7" id="KW-1133">Transmembrane helix</keyword>
<dbReference type="PANTHER" id="PTHR11132">
    <property type="entry name" value="SOLUTE CARRIER FAMILY 35"/>
    <property type="match status" value="1"/>
</dbReference>
<dbReference type="Proteomes" id="UP000261540">
    <property type="component" value="Unplaced"/>
</dbReference>
<reference evidence="9" key="1">
    <citation type="submission" date="2025-08" db="UniProtKB">
        <authorList>
            <consortium name="Ensembl"/>
        </authorList>
    </citation>
    <scope>IDENTIFICATION</scope>
</reference>
<organism evidence="9 10">
    <name type="scientific">Paramormyrops kingsleyae</name>
    <dbReference type="NCBI Taxonomy" id="1676925"/>
    <lineage>
        <taxon>Eukaryota</taxon>
        <taxon>Metazoa</taxon>
        <taxon>Chordata</taxon>
        <taxon>Craniata</taxon>
        <taxon>Vertebrata</taxon>
        <taxon>Euteleostomi</taxon>
        <taxon>Actinopterygii</taxon>
        <taxon>Neopterygii</taxon>
        <taxon>Teleostei</taxon>
        <taxon>Osteoglossocephala</taxon>
        <taxon>Osteoglossomorpha</taxon>
        <taxon>Osteoglossiformes</taxon>
        <taxon>Mormyridae</taxon>
        <taxon>Paramormyrops</taxon>
    </lineage>
</organism>
<feature type="transmembrane region" description="Helical" evidence="7">
    <location>
        <begin position="41"/>
        <end position="61"/>
    </location>
</feature>
<sequence length="313" mass="34799">MAARLPDLAGNGRIASGLLVNLLASICIVFINKWIYVHYGFPNMTLTLIHFVVTWLGLYVCQKMDIFSPKSLRPTKIVLLALSFCGFVVFTNLSLQNNTIGTYQLAKAMTTPVIIIIQTLYYKKTFSSKIKMTLIPITLGVILNSYYDVKFNLLGMVFAALGVLVTSLYQVWVGVKQHELQVNSMQLLYYQAPMSSAFLLLLVPFFEPPSGEGGVLGPWSVSAMVMVLLSGVIAFLVNLSIYWIIGNTSPVTYNMFGHFKFCITLLGGYVLFQDPLSLHQGLGILCTLLGILAYTHFKLAEQEEGKSRLVQRP</sequence>
<evidence type="ECO:0000259" key="8">
    <source>
        <dbReference type="Pfam" id="PF03151"/>
    </source>
</evidence>
<dbReference type="InterPro" id="IPR004853">
    <property type="entry name" value="Sugar_P_trans_dom"/>
</dbReference>
<evidence type="ECO:0000256" key="4">
    <source>
        <dbReference type="ARBA" id="ARBA00023136"/>
    </source>
</evidence>
<name>A0A3B3QJX2_9TELE</name>
<feature type="transmembrane region" description="Helical" evidence="7">
    <location>
        <begin position="12"/>
        <end position="35"/>
    </location>
</feature>
<evidence type="ECO:0000256" key="7">
    <source>
        <dbReference type="SAM" id="Phobius"/>
    </source>
</evidence>
<dbReference type="OrthoDB" id="5547497at2759"/>
<feature type="transmembrane region" description="Helical" evidence="7">
    <location>
        <begin position="187"/>
        <end position="206"/>
    </location>
</feature>
<dbReference type="GO" id="GO:0016020">
    <property type="term" value="C:membrane"/>
    <property type="evidence" value="ECO:0007669"/>
    <property type="project" value="UniProtKB-SubCell"/>
</dbReference>
<feature type="transmembrane region" description="Helical" evidence="7">
    <location>
        <begin position="218"/>
        <end position="244"/>
    </location>
</feature>
<dbReference type="CTD" id="55508"/>
<reference evidence="9" key="2">
    <citation type="submission" date="2025-09" db="UniProtKB">
        <authorList>
            <consortium name="Ensembl"/>
        </authorList>
    </citation>
    <scope>IDENTIFICATION</scope>
</reference>
<keyword evidence="2 7" id="KW-0812">Transmembrane</keyword>
<dbReference type="SUPFAM" id="SSF103481">
    <property type="entry name" value="Multidrug resistance efflux transporter EmrE"/>
    <property type="match status" value="1"/>
</dbReference>
<dbReference type="Pfam" id="PF03151">
    <property type="entry name" value="TPT"/>
    <property type="match status" value="1"/>
</dbReference>
<accession>A0A3B3QJX2</accession>
<evidence type="ECO:0000256" key="2">
    <source>
        <dbReference type="ARBA" id="ARBA00022692"/>
    </source>
</evidence>
<proteinExistence type="inferred from homology"/>
<dbReference type="GeneTree" id="ENSGT00730000111164"/>
<protein>
    <submittedName>
        <fullName evidence="9">Solute carrier family 35 member E3</fullName>
    </submittedName>
</protein>
<evidence type="ECO:0000256" key="5">
    <source>
        <dbReference type="ARBA" id="ARBA00093767"/>
    </source>
</evidence>
<feature type="domain" description="Sugar phosphate transporter" evidence="8">
    <location>
        <begin position="23"/>
        <end position="294"/>
    </location>
</feature>
<feature type="transmembrane region" description="Helical" evidence="7">
    <location>
        <begin position="278"/>
        <end position="297"/>
    </location>
</feature>
<dbReference type="InterPro" id="IPR050186">
    <property type="entry name" value="TPT_transporter"/>
</dbReference>
<evidence type="ECO:0000256" key="6">
    <source>
        <dbReference type="ARBA" id="ARBA00093775"/>
    </source>
</evidence>
<keyword evidence="10" id="KW-1185">Reference proteome</keyword>
<evidence type="ECO:0000313" key="9">
    <source>
        <dbReference type="Ensembl" id="ENSPKIP00000006134.1"/>
    </source>
</evidence>
<dbReference type="KEGG" id="pki:111851220"/>